<feature type="transmembrane region" description="Helical" evidence="6">
    <location>
        <begin position="93"/>
        <end position="116"/>
    </location>
</feature>
<gene>
    <name evidence="8" type="ORF">GCM10023168_23290</name>
</gene>
<comment type="subcellular location">
    <subcellularLocation>
        <location evidence="1">Endomembrane system</location>
        <topology evidence="1">Multi-pass membrane protein</topology>
    </subcellularLocation>
</comment>
<feature type="domain" description="DUF202" evidence="7">
    <location>
        <begin position="20"/>
        <end position="75"/>
    </location>
</feature>
<evidence type="ECO:0000256" key="4">
    <source>
        <dbReference type="ARBA" id="ARBA00023136"/>
    </source>
</evidence>
<dbReference type="Pfam" id="PF02656">
    <property type="entry name" value="DUF202"/>
    <property type="match status" value="1"/>
</dbReference>
<feature type="compositionally biased region" description="Pro residues" evidence="5">
    <location>
        <begin position="8"/>
        <end position="17"/>
    </location>
</feature>
<proteinExistence type="predicted"/>
<dbReference type="RefSeq" id="WP_345206021.1">
    <property type="nucleotide sequence ID" value="NZ_BAABGM010000014.1"/>
</dbReference>
<keyword evidence="3 6" id="KW-1133">Transmembrane helix</keyword>
<keyword evidence="2 6" id="KW-0812">Transmembrane</keyword>
<dbReference type="InterPro" id="IPR003807">
    <property type="entry name" value="DUF202"/>
</dbReference>
<accession>A0ABP8KHK1</accession>
<organism evidence="8 9">
    <name type="scientific">Fodinibacter luteus</name>
    <dbReference type="NCBI Taxonomy" id="552064"/>
    <lineage>
        <taxon>Bacteria</taxon>
        <taxon>Bacillati</taxon>
        <taxon>Actinomycetota</taxon>
        <taxon>Actinomycetes</taxon>
        <taxon>Micrococcales</taxon>
        <taxon>Intrasporangiaceae</taxon>
        <taxon>Fodinibacter (ex Wang et al. 2009)</taxon>
    </lineage>
</organism>
<keyword evidence="9" id="KW-1185">Reference proteome</keyword>
<evidence type="ECO:0000256" key="3">
    <source>
        <dbReference type="ARBA" id="ARBA00022989"/>
    </source>
</evidence>
<sequence length="119" mass="12270">MADRPPLAGRPPAPDPAAPQERTSLAWRRTGLALLVGSLTIGRLTLDRLGPAVVVPTVLGAALAGWVLLVALRSRRLARAHPGEPTFSVLADGRLPAVVAALVAALALGELLAALVRLL</sequence>
<evidence type="ECO:0000256" key="6">
    <source>
        <dbReference type="SAM" id="Phobius"/>
    </source>
</evidence>
<evidence type="ECO:0000313" key="9">
    <source>
        <dbReference type="Proteomes" id="UP001500945"/>
    </source>
</evidence>
<reference evidence="9" key="1">
    <citation type="journal article" date="2019" name="Int. J. Syst. Evol. Microbiol.">
        <title>The Global Catalogue of Microorganisms (GCM) 10K type strain sequencing project: providing services to taxonomists for standard genome sequencing and annotation.</title>
        <authorList>
            <consortium name="The Broad Institute Genomics Platform"/>
            <consortium name="The Broad Institute Genome Sequencing Center for Infectious Disease"/>
            <person name="Wu L."/>
            <person name="Ma J."/>
        </authorList>
    </citation>
    <scope>NUCLEOTIDE SEQUENCE [LARGE SCALE GENOMIC DNA]</scope>
    <source>
        <strain evidence="9">JCM 17809</strain>
    </source>
</reference>
<feature type="region of interest" description="Disordered" evidence="5">
    <location>
        <begin position="1"/>
        <end position="21"/>
    </location>
</feature>
<dbReference type="EMBL" id="BAABGM010000014">
    <property type="protein sequence ID" value="GAA4407348.1"/>
    <property type="molecule type" value="Genomic_DNA"/>
</dbReference>
<protein>
    <recommendedName>
        <fullName evidence="7">DUF202 domain-containing protein</fullName>
    </recommendedName>
</protein>
<feature type="transmembrane region" description="Helical" evidence="6">
    <location>
        <begin position="52"/>
        <end position="72"/>
    </location>
</feature>
<evidence type="ECO:0000256" key="1">
    <source>
        <dbReference type="ARBA" id="ARBA00004127"/>
    </source>
</evidence>
<name>A0ABP8KHK1_9MICO</name>
<evidence type="ECO:0000259" key="7">
    <source>
        <dbReference type="Pfam" id="PF02656"/>
    </source>
</evidence>
<evidence type="ECO:0000256" key="5">
    <source>
        <dbReference type="SAM" id="MobiDB-lite"/>
    </source>
</evidence>
<keyword evidence="4 6" id="KW-0472">Membrane</keyword>
<evidence type="ECO:0000256" key="2">
    <source>
        <dbReference type="ARBA" id="ARBA00022692"/>
    </source>
</evidence>
<evidence type="ECO:0000313" key="8">
    <source>
        <dbReference type="EMBL" id="GAA4407348.1"/>
    </source>
</evidence>
<dbReference type="Proteomes" id="UP001500945">
    <property type="component" value="Unassembled WGS sequence"/>
</dbReference>
<comment type="caution">
    <text evidence="8">The sequence shown here is derived from an EMBL/GenBank/DDBJ whole genome shotgun (WGS) entry which is preliminary data.</text>
</comment>